<proteinExistence type="predicted"/>
<protein>
    <recommendedName>
        <fullName evidence="3">Thioredoxin-like</fullName>
    </recommendedName>
</protein>
<dbReference type="RefSeq" id="WP_139378783.1">
    <property type="nucleotide sequence ID" value="NZ_FUYS01000014.1"/>
</dbReference>
<dbReference type="EMBL" id="FUYS01000014">
    <property type="protein sequence ID" value="SKB92682.1"/>
    <property type="molecule type" value="Genomic_DNA"/>
</dbReference>
<evidence type="ECO:0008006" key="3">
    <source>
        <dbReference type="Google" id="ProtNLM"/>
    </source>
</evidence>
<evidence type="ECO:0000313" key="2">
    <source>
        <dbReference type="Proteomes" id="UP000190541"/>
    </source>
</evidence>
<keyword evidence="2" id="KW-1185">Reference proteome</keyword>
<dbReference type="PROSITE" id="PS51257">
    <property type="entry name" value="PROKAR_LIPOPROTEIN"/>
    <property type="match status" value="1"/>
</dbReference>
<accession>A0A1T5F915</accession>
<dbReference type="AlphaFoldDB" id="A0A1T5F915"/>
<dbReference type="Proteomes" id="UP000190541">
    <property type="component" value="Unassembled WGS sequence"/>
</dbReference>
<organism evidence="1 2">
    <name type="scientific">Parapedobacter luteus</name>
    <dbReference type="NCBI Taxonomy" id="623280"/>
    <lineage>
        <taxon>Bacteria</taxon>
        <taxon>Pseudomonadati</taxon>
        <taxon>Bacteroidota</taxon>
        <taxon>Sphingobacteriia</taxon>
        <taxon>Sphingobacteriales</taxon>
        <taxon>Sphingobacteriaceae</taxon>
        <taxon>Parapedobacter</taxon>
    </lineage>
</organism>
<dbReference type="STRING" id="623280.SAMN05660226_03836"/>
<evidence type="ECO:0000313" key="1">
    <source>
        <dbReference type="EMBL" id="SKB92682.1"/>
    </source>
</evidence>
<dbReference type="Gene3D" id="3.40.30.10">
    <property type="entry name" value="Glutaredoxin"/>
    <property type="match status" value="1"/>
</dbReference>
<sequence>MKSLTLSVLPTLLPFSIALFAFFLGCRSGSNKKDTSAAYTTYEPAMGTLRILSDVENPEITSVKLLNDKKKDSLAAVAPRNGKFTLVVNQLPMHEVYFLEIHGKSTRRGTDGLDWTAYIPVYLEKSDAKLMLDHRFFDHPGSISKAKFSIQGGSNEQALLNDWQEALDEQQAEAEGKALHYTFGSGMAAQKQDTAGETADQESTITQRFIQQKKPLVASLFLAYTTNAHRTYAIAYNELYQAMPDSARRTKYGIDLIQRLTRIMNPIQQLNPATQVIAVDEGLKQLTWPDFDTYKYLLLCFWNSADKAGHAAIKRIDEQASALKQQEIALIHLSVDSRFSQWKKWSPPLGLQHNYKLRKEIQQPLIDSLYLTELPRYVLIRPSGEVVDADVSLDALNRLLTSTE</sequence>
<reference evidence="1 2" key="1">
    <citation type="submission" date="2017-02" db="EMBL/GenBank/DDBJ databases">
        <authorList>
            <person name="Peterson S.W."/>
        </authorList>
    </citation>
    <scope>NUCLEOTIDE SEQUENCE [LARGE SCALE GENOMIC DNA]</scope>
    <source>
        <strain evidence="1 2">DSM 22899</strain>
    </source>
</reference>
<gene>
    <name evidence="1" type="ORF">SAMN05660226_03836</name>
</gene>
<name>A0A1T5F915_9SPHI</name>
<dbReference type="OrthoDB" id="787483at2"/>